<evidence type="ECO:0000313" key="8">
    <source>
        <dbReference type="EMBL" id="GGB07865.1"/>
    </source>
</evidence>
<dbReference type="InterPro" id="IPR004839">
    <property type="entry name" value="Aminotransferase_I/II_large"/>
</dbReference>
<dbReference type="RefSeq" id="WP_055734191.1">
    <property type="nucleotide sequence ID" value="NZ_BMDY01000012.1"/>
</dbReference>
<organism evidence="8 9">
    <name type="scientific">Agarivorans gilvus</name>
    <dbReference type="NCBI Taxonomy" id="680279"/>
    <lineage>
        <taxon>Bacteria</taxon>
        <taxon>Pseudomonadati</taxon>
        <taxon>Pseudomonadota</taxon>
        <taxon>Gammaproteobacteria</taxon>
        <taxon>Alteromonadales</taxon>
        <taxon>Alteromonadaceae</taxon>
        <taxon>Agarivorans</taxon>
    </lineage>
</organism>
<evidence type="ECO:0000256" key="6">
    <source>
        <dbReference type="ARBA" id="ARBA00022898"/>
    </source>
</evidence>
<keyword evidence="9" id="KW-1185">Reference proteome</keyword>
<keyword evidence="4 8" id="KW-0032">Aminotransferase</keyword>
<evidence type="ECO:0000256" key="3">
    <source>
        <dbReference type="ARBA" id="ARBA00011738"/>
    </source>
</evidence>
<dbReference type="InterPro" id="IPR015422">
    <property type="entry name" value="PyrdxlP-dep_Trfase_small"/>
</dbReference>
<accession>A0ABQ1I1L9</accession>
<keyword evidence="6" id="KW-0663">Pyridoxal phosphate</keyword>
<dbReference type="PRINTS" id="PR00799">
    <property type="entry name" value="TRANSAMINASE"/>
</dbReference>
<dbReference type="NCBIfam" id="NF006719">
    <property type="entry name" value="PRK09257.1"/>
    <property type="match status" value="1"/>
</dbReference>
<dbReference type="CDD" id="cd00609">
    <property type="entry name" value="AAT_like"/>
    <property type="match status" value="1"/>
</dbReference>
<reference evidence="9" key="1">
    <citation type="journal article" date="2019" name="Int. J. Syst. Evol. Microbiol.">
        <title>The Global Catalogue of Microorganisms (GCM) 10K type strain sequencing project: providing services to taxonomists for standard genome sequencing and annotation.</title>
        <authorList>
            <consortium name="The Broad Institute Genomics Platform"/>
            <consortium name="The Broad Institute Genome Sequencing Center for Infectious Disease"/>
            <person name="Wu L."/>
            <person name="Ma J."/>
        </authorList>
    </citation>
    <scope>NUCLEOTIDE SEQUENCE [LARGE SCALE GENOMIC DNA]</scope>
    <source>
        <strain evidence="9">CGMCC 1.10131</strain>
    </source>
</reference>
<dbReference type="EMBL" id="BMDY01000012">
    <property type="protein sequence ID" value="GGB07865.1"/>
    <property type="molecule type" value="Genomic_DNA"/>
</dbReference>
<evidence type="ECO:0000256" key="2">
    <source>
        <dbReference type="ARBA" id="ARBA00007441"/>
    </source>
</evidence>
<proteinExistence type="inferred from homology"/>
<comment type="caution">
    <text evidence="8">The sequence shown here is derived from an EMBL/GenBank/DDBJ whole genome shotgun (WGS) entry which is preliminary data.</text>
</comment>
<dbReference type="InterPro" id="IPR015424">
    <property type="entry name" value="PyrdxlP-dep_Trfase"/>
</dbReference>
<dbReference type="Pfam" id="PF00155">
    <property type="entry name" value="Aminotran_1_2"/>
    <property type="match status" value="1"/>
</dbReference>
<keyword evidence="5" id="KW-0808">Transferase</keyword>
<dbReference type="PANTHER" id="PTHR11879">
    <property type="entry name" value="ASPARTATE AMINOTRANSFERASE"/>
    <property type="match status" value="1"/>
</dbReference>
<dbReference type="PANTHER" id="PTHR11879:SF22">
    <property type="entry name" value="ASPARTATE AMINOTRANSFERASE, MITOCHONDRIAL"/>
    <property type="match status" value="1"/>
</dbReference>
<feature type="domain" description="Aminotransferase class I/classII large" evidence="7">
    <location>
        <begin position="27"/>
        <end position="388"/>
    </location>
</feature>
<protein>
    <submittedName>
        <fullName evidence="8">Aromatic amino acid aminotransferase</fullName>
    </submittedName>
</protein>
<gene>
    <name evidence="8" type="ORF">GCM10007414_21530</name>
</gene>
<dbReference type="SUPFAM" id="SSF53383">
    <property type="entry name" value="PLP-dependent transferases"/>
    <property type="match status" value="1"/>
</dbReference>
<evidence type="ECO:0000313" key="9">
    <source>
        <dbReference type="Proteomes" id="UP000651977"/>
    </source>
</evidence>
<dbReference type="InterPro" id="IPR000796">
    <property type="entry name" value="Asp_trans"/>
</dbReference>
<dbReference type="Proteomes" id="UP000651977">
    <property type="component" value="Unassembled WGS sequence"/>
</dbReference>
<dbReference type="GO" id="GO:0008483">
    <property type="term" value="F:transaminase activity"/>
    <property type="evidence" value="ECO:0007669"/>
    <property type="project" value="UniProtKB-KW"/>
</dbReference>
<evidence type="ECO:0000256" key="4">
    <source>
        <dbReference type="ARBA" id="ARBA00022576"/>
    </source>
</evidence>
<dbReference type="Gene3D" id="3.40.640.10">
    <property type="entry name" value="Type I PLP-dependent aspartate aminotransferase-like (Major domain)"/>
    <property type="match status" value="1"/>
</dbReference>
<evidence type="ECO:0000256" key="5">
    <source>
        <dbReference type="ARBA" id="ARBA00022679"/>
    </source>
</evidence>
<name>A0ABQ1I1L9_9ALTE</name>
<dbReference type="InterPro" id="IPR015421">
    <property type="entry name" value="PyrdxlP-dep_Trfase_major"/>
</dbReference>
<evidence type="ECO:0000256" key="1">
    <source>
        <dbReference type="ARBA" id="ARBA00001933"/>
    </source>
</evidence>
<comment type="similarity">
    <text evidence="2">Belongs to the class-I pyridoxal-phosphate-dependent aminotransferase family.</text>
</comment>
<comment type="subunit">
    <text evidence="3">Homodimer.</text>
</comment>
<evidence type="ECO:0000259" key="7">
    <source>
        <dbReference type="Pfam" id="PF00155"/>
    </source>
</evidence>
<comment type="cofactor">
    <cofactor evidence="1">
        <name>pyridoxal 5'-phosphate</name>
        <dbReference type="ChEBI" id="CHEBI:597326"/>
    </cofactor>
</comment>
<sequence length="394" mass="43090">MFANLPAAKDDPILSIGMLFNADSREHKIDLGVGVYRNEQGQTPVMQAVTQAQQNLLASQTTQAYIGLAGNAEFNQAMLDLLLSNTAGYSRAIAMQTPGASGALRLLADLIASAKPQAKVWLSTPSYVNHQPIMEAAGLSVDFYPYFNPETKQVDEAAMLEQIAKLGPDDVVLLHGCCHNPTGADISLEAWQQITELALKNGFLPFVDLAYQGFGQGIDEDIAGLRYMADKLPELLLSCSNSKSFGLYRERCGAAIVIGETLKQANNARAKLFELARRSYTMPPNWGAAIVAEVLGNAQLTQLWQDELNQMSQRMRSLRQALVDEFTQQSSSERFNYLVQHQGMFSLTGFSQQQTEQLREQHAIYVVGGGRINIAGMAQQDIPRIVEACLAVGA</sequence>
<dbReference type="Gene3D" id="3.90.1150.10">
    <property type="entry name" value="Aspartate Aminotransferase, domain 1"/>
    <property type="match status" value="1"/>
</dbReference>